<evidence type="ECO:0000256" key="4">
    <source>
        <dbReference type="ARBA" id="ARBA00022840"/>
    </source>
</evidence>
<dbReference type="GO" id="GO:0005737">
    <property type="term" value="C:cytoplasm"/>
    <property type="evidence" value="ECO:0007669"/>
    <property type="project" value="UniProtKB-SubCell"/>
</dbReference>
<dbReference type="Proteomes" id="UP001142610">
    <property type="component" value="Unassembled WGS sequence"/>
</dbReference>
<dbReference type="PANTHER" id="PTHR43033">
    <property type="entry name" value="TRNA(ILE)-LYSIDINE SYNTHASE-RELATED"/>
    <property type="match status" value="1"/>
</dbReference>
<comment type="subcellular location">
    <subcellularLocation>
        <location evidence="6">Cytoplasm</location>
    </subcellularLocation>
</comment>
<dbReference type="GO" id="GO:0006400">
    <property type="term" value="P:tRNA modification"/>
    <property type="evidence" value="ECO:0007669"/>
    <property type="project" value="UniProtKB-UniRule"/>
</dbReference>
<gene>
    <name evidence="6 8" type="primary">tilS</name>
    <name evidence="8" type="ORF">NOG11_08515</name>
</gene>
<comment type="caution">
    <text evidence="8">The sequence shown here is derived from an EMBL/GenBank/DDBJ whole genome shotgun (WGS) entry which is preliminary data.</text>
</comment>
<evidence type="ECO:0000256" key="3">
    <source>
        <dbReference type="ARBA" id="ARBA00022741"/>
    </source>
</evidence>
<feature type="domain" description="tRNA(Ile)-lysidine/2-thiocytidine synthase N-terminal" evidence="7">
    <location>
        <begin position="17"/>
        <end position="194"/>
    </location>
</feature>
<dbReference type="AlphaFoldDB" id="A0A9X2L982"/>
<keyword evidence="2 6" id="KW-0819">tRNA processing</keyword>
<dbReference type="PANTHER" id="PTHR43033:SF1">
    <property type="entry name" value="TRNA(ILE)-LYSIDINE SYNTHASE-RELATED"/>
    <property type="match status" value="1"/>
</dbReference>
<accession>A0A9X2L982</accession>
<dbReference type="InterPro" id="IPR012795">
    <property type="entry name" value="tRNA_Ile_lys_synt_N"/>
</dbReference>
<comment type="domain">
    <text evidence="6">The N-terminal region contains the highly conserved SGGXDS motif, predicted to be a P-loop motif involved in ATP binding.</text>
</comment>
<proteinExistence type="inferred from homology"/>
<dbReference type="RefSeq" id="WP_256619322.1">
    <property type="nucleotide sequence ID" value="NZ_JANIBC010000005.1"/>
</dbReference>
<dbReference type="Gene3D" id="3.40.50.620">
    <property type="entry name" value="HUPs"/>
    <property type="match status" value="1"/>
</dbReference>
<evidence type="ECO:0000259" key="7">
    <source>
        <dbReference type="Pfam" id="PF01171"/>
    </source>
</evidence>
<keyword evidence="4 6" id="KW-0067">ATP-binding</keyword>
<evidence type="ECO:0000313" key="9">
    <source>
        <dbReference type="Proteomes" id="UP001142610"/>
    </source>
</evidence>
<keyword evidence="1 6" id="KW-0436">Ligase</keyword>
<comment type="similarity">
    <text evidence="6">Belongs to the tRNA(Ile)-lysidine synthase family.</text>
</comment>
<dbReference type="GO" id="GO:0032267">
    <property type="term" value="F:tRNA(Ile)-lysidine synthase activity"/>
    <property type="evidence" value="ECO:0007669"/>
    <property type="project" value="UniProtKB-EC"/>
</dbReference>
<name>A0A9X2L982_9PROT</name>
<dbReference type="Pfam" id="PF01171">
    <property type="entry name" value="ATP_bind_3"/>
    <property type="match status" value="1"/>
</dbReference>
<dbReference type="HAMAP" id="MF_01161">
    <property type="entry name" value="tRNA_Ile_lys_synt"/>
    <property type="match status" value="1"/>
</dbReference>
<evidence type="ECO:0000256" key="6">
    <source>
        <dbReference type="HAMAP-Rule" id="MF_01161"/>
    </source>
</evidence>
<comment type="function">
    <text evidence="6">Ligates lysine onto the cytidine present at position 34 of the AUA codon-specific tRNA(Ile) that contains the anticodon CAU, in an ATP-dependent manner. Cytidine is converted to lysidine, thus changing the amino acid specificity of the tRNA from methionine to isoleucine.</text>
</comment>
<reference evidence="8" key="1">
    <citation type="submission" date="2022-07" db="EMBL/GenBank/DDBJ databases">
        <title>Parvularcula maris sp. nov., an algicidal bacterium isolated from seawater.</title>
        <authorList>
            <person name="Li F."/>
        </authorList>
    </citation>
    <scope>NUCLEOTIDE SEQUENCE</scope>
    <source>
        <strain evidence="8">BGMRC 0090</strain>
    </source>
</reference>
<organism evidence="8 9">
    <name type="scientific">Parvularcula maris</name>
    <dbReference type="NCBI Taxonomy" id="2965077"/>
    <lineage>
        <taxon>Bacteria</taxon>
        <taxon>Pseudomonadati</taxon>
        <taxon>Pseudomonadota</taxon>
        <taxon>Alphaproteobacteria</taxon>
        <taxon>Parvularculales</taxon>
        <taxon>Parvularculaceae</taxon>
        <taxon>Parvularcula</taxon>
    </lineage>
</organism>
<keyword evidence="6" id="KW-0963">Cytoplasm</keyword>
<feature type="binding site" evidence="6">
    <location>
        <begin position="21"/>
        <end position="26"/>
    </location>
    <ligand>
        <name>ATP</name>
        <dbReference type="ChEBI" id="CHEBI:30616"/>
    </ligand>
</feature>
<dbReference type="GO" id="GO:0005524">
    <property type="term" value="F:ATP binding"/>
    <property type="evidence" value="ECO:0007669"/>
    <property type="project" value="UniProtKB-UniRule"/>
</dbReference>
<dbReference type="NCBIfam" id="TIGR02432">
    <property type="entry name" value="lysidine_TilS_N"/>
    <property type="match status" value="1"/>
</dbReference>
<evidence type="ECO:0000256" key="5">
    <source>
        <dbReference type="ARBA" id="ARBA00048539"/>
    </source>
</evidence>
<evidence type="ECO:0000313" key="8">
    <source>
        <dbReference type="EMBL" id="MCQ8185436.1"/>
    </source>
</evidence>
<dbReference type="InterPro" id="IPR012094">
    <property type="entry name" value="tRNA_Ile_lys_synt"/>
</dbReference>
<dbReference type="EMBL" id="JANIBC010000005">
    <property type="protein sequence ID" value="MCQ8185436.1"/>
    <property type="molecule type" value="Genomic_DNA"/>
</dbReference>
<evidence type="ECO:0000256" key="1">
    <source>
        <dbReference type="ARBA" id="ARBA00022598"/>
    </source>
</evidence>
<dbReference type="InterPro" id="IPR014729">
    <property type="entry name" value="Rossmann-like_a/b/a_fold"/>
</dbReference>
<comment type="catalytic activity">
    <reaction evidence="5 6">
        <text>cytidine(34) in tRNA(Ile2) + L-lysine + ATP = lysidine(34) in tRNA(Ile2) + AMP + diphosphate + H(+)</text>
        <dbReference type="Rhea" id="RHEA:43744"/>
        <dbReference type="Rhea" id="RHEA-COMP:10625"/>
        <dbReference type="Rhea" id="RHEA-COMP:10670"/>
        <dbReference type="ChEBI" id="CHEBI:15378"/>
        <dbReference type="ChEBI" id="CHEBI:30616"/>
        <dbReference type="ChEBI" id="CHEBI:32551"/>
        <dbReference type="ChEBI" id="CHEBI:33019"/>
        <dbReference type="ChEBI" id="CHEBI:82748"/>
        <dbReference type="ChEBI" id="CHEBI:83665"/>
        <dbReference type="ChEBI" id="CHEBI:456215"/>
        <dbReference type="EC" id="6.3.4.19"/>
    </reaction>
</comment>
<dbReference type="InterPro" id="IPR011063">
    <property type="entry name" value="TilS/TtcA_N"/>
</dbReference>
<dbReference type="CDD" id="cd01992">
    <property type="entry name" value="TilS_N"/>
    <property type="match status" value="1"/>
</dbReference>
<sequence>MTTLPITWPLPEGEPAAIAVSGGADSFALLHWAVGQGHPVVALTVDHGLREGSAAEAQAVRTWCSERNVPHETLVWRGEKPNTGIQAAAREARYRLLCEACYRMGLEHLLTAHNADDQAETVFMRLRRGAGRGLAGMKPERKIAAGPGDLINLHRPLLGIRRAELRAYSQAAGLPFANDPSNEDERFERVQVRALLAALEQQDLLTMEALCRTAERVAEPLEHYEKFDRDLSWTSVRMDKDDAMLLEWHPSDTALNRAVFACGGSAIYRDIGSLEGKPLIETTIAGAMLAIRDDPFYDHLVFREPAALLGRADGTPGLAPVPAPPGSRHLYDRRFIVSVPEEAADGLLLRPLGQLMPRDIATSTLARQRISTLPCLADEGNQLRYLPEQAVEAVTKALAGWKQCDSFLSAMAGTFPAHSLLAERFAGDVIRY</sequence>
<evidence type="ECO:0000256" key="2">
    <source>
        <dbReference type="ARBA" id="ARBA00022694"/>
    </source>
</evidence>
<keyword evidence="3 6" id="KW-0547">Nucleotide-binding</keyword>
<dbReference type="EC" id="6.3.4.19" evidence="6"/>
<protein>
    <recommendedName>
        <fullName evidence="6">tRNA(Ile)-lysidine synthase</fullName>
        <ecNumber evidence="6">6.3.4.19</ecNumber>
    </recommendedName>
    <alternativeName>
        <fullName evidence="6">tRNA(Ile)-2-lysyl-cytidine synthase</fullName>
    </alternativeName>
    <alternativeName>
        <fullName evidence="6">tRNA(Ile)-lysidine synthetase</fullName>
    </alternativeName>
</protein>
<dbReference type="SUPFAM" id="SSF52402">
    <property type="entry name" value="Adenine nucleotide alpha hydrolases-like"/>
    <property type="match status" value="1"/>
</dbReference>
<keyword evidence="9" id="KW-1185">Reference proteome</keyword>